<dbReference type="GO" id="GO:0005589">
    <property type="term" value="C:collagen type VI trimer"/>
    <property type="evidence" value="ECO:0007669"/>
    <property type="project" value="UniProtKB-ARBA"/>
</dbReference>
<dbReference type="Proteomes" id="UP000694406">
    <property type="component" value="Unplaced"/>
</dbReference>
<dbReference type="InterPro" id="IPR003961">
    <property type="entry name" value="FN3_dom"/>
</dbReference>
<keyword evidence="3" id="KW-0964">Secreted</keyword>
<evidence type="ECO:0000256" key="7">
    <source>
        <dbReference type="ARBA" id="ARBA00022737"/>
    </source>
</evidence>
<dbReference type="Gene3D" id="2.60.40.10">
    <property type="entry name" value="Immunoglobulins"/>
    <property type="match status" value="1"/>
</dbReference>
<dbReference type="CDD" id="cd22635">
    <property type="entry name" value="Kunitz_papilin"/>
    <property type="match status" value="1"/>
</dbReference>
<dbReference type="SUPFAM" id="SSF57362">
    <property type="entry name" value="BPTI-like"/>
    <property type="match status" value="1"/>
</dbReference>
<evidence type="ECO:0000259" key="19">
    <source>
        <dbReference type="PROSITE" id="PS50853"/>
    </source>
</evidence>
<dbReference type="Pfam" id="PF01391">
    <property type="entry name" value="Collagen"/>
    <property type="match status" value="1"/>
</dbReference>
<feature type="domain" description="VWFA" evidence="17">
    <location>
        <begin position="217"/>
        <end position="393"/>
    </location>
</feature>
<keyword evidence="13" id="KW-0379">Hydroxylation</keyword>
<dbReference type="FunFam" id="3.40.50.410:FF:000003">
    <property type="entry name" value="Collagen type VI alpha 3 chain"/>
    <property type="match status" value="5"/>
</dbReference>
<evidence type="ECO:0000256" key="2">
    <source>
        <dbReference type="ARBA" id="ARBA00008415"/>
    </source>
</evidence>
<comment type="similarity">
    <text evidence="15">Belongs to the type VI collagen family.</text>
</comment>
<dbReference type="InterPro" id="IPR013783">
    <property type="entry name" value="Ig-like_fold"/>
</dbReference>
<dbReference type="PANTHER" id="PTHR24020">
    <property type="entry name" value="COLLAGEN ALPHA"/>
    <property type="match status" value="1"/>
</dbReference>
<dbReference type="SMART" id="SM00327">
    <property type="entry name" value="VWA"/>
    <property type="match status" value="11"/>
</dbReference>
<evidence type="ECO:0000256" key="11">
    <source>
        <dbReference type="ARBA" id="ARBA00023157"/>
    </source>
</evidence>
<dbReference type="InterPro" id="IPR008160">
    <property type="entry name" value="Collagen"/>
</dbReference>
<comment type="function">
    <text evidence="14">Collagen VI acts as a cell-binding protein.</text>
</comment>
<evidence type="ECO:0000256" key="12">
    <source>
        <dbReference type="ARBA" id="ARBA00023180"/>
    </source>
</evidence>
<feature type="domain" description="VWFA" evidence="17">
    <location>
        <begin position="804"/>
        <end position="975"/>
    </location>
</feature>
<keyword evidence="8" id="KW-0130">Cell adhesion</keyword>
<dbReference type="PROSITE" id="PS50853">
    <property type="entry name" value="FN3"/>
    <property type="match status" value="1"/>
</dbReference>
<dbReference type="CDD" id="cd01450">
    <property type="entry name" value="vWFA_subfamily_ECM"/>
    <property type="match status" value="2"/>
</dbReference>
<feature type="domain" description="VWFA" evidence="17">
    <location>
        <begin position="1338"/>
        <end position="1511"/>
    </location>
</feature>
<gene>
    <name evidence="20" type="primary">COL6A3</name>
</gene>
<sequence length="2759" mass="304218">MCFFKDVKIGAAADIIFLVDSSWSIGNEHFQLVREFLYDVVKQLDVGENDFRFGLVQFSGSPHSEFQLNTYHTLQDVLFHISHMPYMGGGTKTGQGLEFLIRNHLTKTAGSRASNGIPQIIIVLTDGRSQDDVALPSSILKTAEVNMFAIGVQDAVEWELKEIASDPFDTHLFNLENFTALHGIIGDLVASIRSSMTPEMAGVEGGIKDITAQESADIIFLIDGSKNGAVTFSAIRDFIANLIERLSVGAELIRIGVVMFSDEARTIFSLNSYTQKVDILEAVKALSILGGEEANIGDALDFVMQNHFTHSGGSRIEEGVPQILVLISNIESSDDVREGVLAMKQASIFSFCIGVQNADNAELQQIATDASFVFTALDTRNLGELQELLLPNIVGVAQRLILLDAPTILTEVVEVNKRDIVFLIDGSTALGPAPFNAIRDFVAKIINRMEIGPDLTQVAVAQYADTVRPEFYFNSFQARKDITTTVRKIKPMGGATLNTGSALQFVKNNFFTSAVGARIDEGVLPMLILITGGVSRDDVLQPTQEIKRNGIVVLAVGARNADRTELEQIAYEPSIVFTPSEFRNLIPDGQSTFFSIIYPSVVTKRDIVFLLDGSANVGNTNFPYVRDFLVNLVNSLVVGIDDVRIGVVQFSENPKTEFFLNSFLTKADVLSRLRQLRLQGGSILNSGAALDFVRSNHFIEAGGSRKDENVPQVLVFLAAGPSADAFQDAANALARARVLTFCVGVRNAKLAELQQIAFNPQIVYFKDEFSSLPALSQEMISPLTTYVSGDVEEVPSTTTENKIDILFLIDGSSNVAGQFPAIREFLLQIISDLNVGPDTVRVAVAQFSDNVNVEFNFDILSKIEILQKMKKMRMKGGKLLNIGAALDYAVKNIFVRHAGSRIEEGVPQFLVLLVAGTSDDTVDESADTVIRTGVITFVIQTKTSDPAELERIVYAPQFILKVDTLSQIGDIQHEIVNLLKTIELKPQVQKKNDVFLIDGSDDCRSSSTEFNTFVQRIADSLDIGPDKVQVDVVQHSINVFLSPLGSRISECVPQFLILLSANKTSDYVKKASLDLKMILLVDIGIENANVTELQTNSFVSEFAVLVSERITDLVIMKNDYWQPGVHPIEVLPNAKDVVFLIDGSQFAISEFPSIREFIERLVNNMNVGSDATRVAVIQFSDSPKVEFLLNAHSTKEEVLAAVRRLNPKGGRQVNLGSALEYVSKNIFTRPSGSRIEEGAPQFLILLYSHQPHDDTENPVHLIKQIGVAPLPIGKNVDPEEMTKIALSSDYVFQVSSYQDLPSLEQKMLTPLTTLTTQQIRKIIADTSRPTDIDSEAMDIVFLVDSSDDVRPDGLAHIRDFIYRIVQKLDIQPSKVRIAVVQFSNEVVPEFDLKTYRTKETVLQAIRRLRHKGGSPLNVGKALDHVMKTLFIRSAGSRREDGVPQHLILLLGGKSQDDISRSTILVQNSGVRTLGIGTRQVDSAELQRITNNPQTAIIVRDFTELPAIEKRMDGIRSKAVMKSSIDKKQGDIVFLLDSSINFGRDNFHNVVEFIHDLIDAIYDEGDSIQVGLVQYNSDVSDEFFLKDFSDKERILEAVKRIAYKGGRIANTGAGVKHIQAKHFVKEAGSRKDQNVPQIAVIVTAGKPEDDGEAAVLGLSQSGVRVFAVGVRNIDMNEITKLSSDSTTAFRSPTPQVLSELNEAVLVTLNDVMREQLCRGVAEVSKDCNLDVILGFDVSNTVQGQNIFGEQTMLESTVEDILNRISQMPKISCTPNQAPTVRVALLAQTPSGVVEAFDFSEYQPELFEKFQALRNGGPYVLTADTLKSYQNKFKTAPTGSTKVVIHLTDGIEGAMGPLAAASANLKKEGVKALILIGLDRVSNFKEAMKLEFGRGFTYNRPLQVNQMDLDFEVTEQLDNIAERSCCEVPCKCSGERGDRGFPGIVGQKGIPGENGYRGYPGDEGGLGERGPPGINGTQGFQGCPGERGMKVKGRELVSTEEEHILYRLGVSNLGNFKTCGLQLPEELKSTSLKVAKVGDPWYRLFNRYQPSAPGSPGFNGEQGIKGPQVSFCSPKECPVYPTELAFALDTATGGNADTFNRMKDTVVSIVNNITITESNCPRGARVALVTYNNEVTTEIRFADSRKKKDLIKQIKDLQFVQTSKQHSLETAMAFVARNTFKRARSGFLMRKVAVFFTSGPTRASPELNEAVLRLYNAGVVPVFLTNREDRVLTNALQVCSLLVLDALVFDVCDPDPSCGIQRAGFGRDRRAVPTDVDIDIAFILDSSESTTQMQFKEIKNYISYIVNQLETSSDPKVSQHHARVAIIQHAPFEFQSNSSISPVKVELSLTDYGPRDKLTDFIQNQMSQLYGTRAVATAVDYTMRHIFESAPNPRDHKVIVLMMTGGIEKEELEHLQKVIVEAKCKGYFVVIIGIGRNINIPSIYSLASEPNDVFFKYADMASELHEEPLLRFGSLLPSFINSENTFYLSPDIRKKCDLFQGDQPIKKFGQKQLNIPNNVTVTPVVTEKLEVIKNNGEVKITDITENSAKLHWMIPEPQKVYTYHITVTSAHDHSLVVKLNLTSNERVIGGLQSGEKYDVTITGYHNAQAKATYRGTFNTSKLSWIPSAGTAAAAAAAATNVMVNTEPLEVPEKDPCLLDLDMGMQCKEYQVKWFFDYKNEICTQVWYGGCGGNANRFETEADCISRCVKPCNYNLFISQMGNHLVVSVAKKCFLKNGRQIHNVALSLWQEMVPTSGVQKSR</sequence>
<dbReference type="FunFam" id="3.40.50.410:FF:000035">
    <property type="entry name" value="collagen alpha-3(VI) chain isoform X3"/>
    <property type="match status" value="1"/>
</dbReference>
<keyword evidence="21" id="KW-1185">Reference proteome</keyword>
<evidence type="ECO:0000256" key="16">
    <source>
        <dbReference type="ARBA" id="ARBA00074093"/>
    </source>
</evidence>
<dbReference type="FunFam" id="3.40.50.410:FF:000004">
    <property type="entry name" value="collagen alpha-6(VI) chain"/>
    <property type="match status" value="1"/>
</dbReference>
<dbReference type="PRINTS" id="PR00453">
    <property type="entry name" value="VWFADOMAIN"/>
</dbReference>
<dbReference type="FunFam" id="3.40.50.410:FF:000016">
    <property type="entry name" value="Collagen type VI alpha 3 chain"/>
    <property type="match status" value="1"/>
</dbReference>
<feature type="domain" description="VWFA" evidence="17">
    <location>
        <begin position="419"/>
        <end position="597"/>
    </location>
</feature>
<evidence type="ECO:0000256" key="15">
    <source>
        <dbReference type="ARBA" id="ARBA00044000"/>
    </source>
</evidence>
<reference evidence="20" key="1">
    <citation type="submission" date="2025-08" db="UniProtKB">
        <authorList>
            <consortium name="Ensembl"/>
        </authorList>
    </citation>
    <scope>IDENTIFICATION</scope>
</reference>
<dbReference type="InterPro" id="IPR036116">
    <property type="entry name" value="FN3_sf"/>
</dbReference>
<dbReference type="FunFam" id="3.40.50.410:FF:000037">
    <property type="entry name" value="Collagen type VI alpha 3 chain"/>
    <property type="match status" value="1"/>
</dbReference>
<evidence type="ECO:0000256" key="14">
    <source>
        <dbReference type="ARBA" id="ARBA00043858"/>
    </source>
</evidence>
<feature type="domain" description="VWFA" evidence="17">
    <location>
        <begin position="1136"/>
        <end position="1307"/>
    </location>
</feature>
<name>A0A8C5WN44_LATLA</name>
<dbReference type="FunFam" id="3.40.50.410:FF:000022">
    <property type="entry name" value="Collagen type VI alpha 3 chain"/>
    <property type="match status" value="1"/>
</dbReference>
<dbReference type="CDD" id="cd01482">
    <property type="entry name" value="vWA_collagen_alphaI-XII-like"/>
    <property type="match status" value="1"/>
</dbReference>
<evidence type="ECO:0000313" key="20">
    <source>
        <dbReference type="Ensembl" id="ENSLLTP00000001245.1"/>
    </source>
</evidence>
<dbReference type="Gene3D" id="3.40.50.410">
    <property type="entry name" value="von Willebrand factor, type A domain"/>
    <property type="match status" value="11"/>
</dbReference>
<keyword evidence="10" id="KW-0176">Collagen</keyword>
<comment type="subcellular location">
    <subcellularLocation>
        <location evidence="1">Secreted</location>
        <location evidence="1">Extracellular space</location>
        <location evidence="1">Extracellular matrix</location>
    </subcellularLocation>
</comment>
<dbReference type="PROSITE" id="PS50234">
    <property type="entry name" value="VWFA"/>
    <property type="match status" value="11"/>
</dbReference>
<dbReference type="PROSITE" id="PS50279">
    <property type="entry name" value="BPTI_KUNITZ_2"/>
    <property type="match status" value="1"/>
</dbReference>
<dbReference type="GO" id="GO:0007155">
    <property type="term" value="P:cell adhesion"/>
    <property type="evidence" value="ECO:0007669"/>
    <property type="project" value="UniProtKB-KW"/>
</dbReference>
<reference evidence="20" key="2">
    <citation type="submission" date="2025-09" db="UniProtKB">
        <authorList>
            <consortium name="Ensembl"/>
        </authorList>
    </citation>
    <scope>IDENTIFICATION</scope>
</reference>
<feature type="domain" description="VWFA" evidence="17">
    <location>
        <begin position="14"/>
        <end position="188"/>
    </location>
</feature>
<accession>A0A8C5WN44</accession>
<dbReference type="Gene3D" id="4.10.410.10">
    <property type="entry name" value="Pancreatic trypsin inhibitor Kunitz domain"/>
    <property type="match status" value="1"/>
</dbReference>
<evidence type="ECO:0000313" key="21">
    <source>
        <dbReference type="Proteomes" id="UP000694406"/>
    </source>
</evidence>
<feature type="domain" description="BPTI/Kunitz inhibitor" evidence="18">
    <location>
        <begin position="2654"/>
        <end position="2705"/>
    </location>
</feature>
<dbReference type="PANTHER" id="PTHR24020:SF13">
    <property type="entry name" value="COLLAGEN ALPHA-3(VI) CHAIN"/>
    <property type="match status" value="1"/>
</dbReference>
<feature type="domain" description="Fibronectin type-III" evidence="19">
    <location>
        <begin position="2532"/>
        <end position="2626"/>
    </location>
</feature>
<dbReference type="FunFam" id="4.10.410.10:FF:000020">
    <property type="entry name" value="Collagen, type VI, alpha 3"/>
    <property type="match status" value="1"/>
</dbReference>
<dbReference type="InterPro" id="IPR036465">
    <property type="entry name" value="vWFA_dom_sf"/>
</dbReference>
<evidence type="ECO:0000256" key="3">
    <source>
        <dbReference type="ARBA" id="ARBA00022525"/>
    </source>
</evidence>
<feature type="domain" description="VWFA" evidence="17">
    <location>
        <begin position="606"/>
        <end position="783"/>
    </location>
</feature>
<evidence type="ECO:0000256" key="8">
    <source>
        <dbReference type="ARBA" id="ARBA00022889"/>
    </source>
</evidence>
<keyword evidence="6" id="KW-0732">Signal</keyword>
<evidence type="ECO:0000259" key="18">
    <source>
        <dbReference type="PROSITE" id="PS50279"/>
    </source>
</evidence>
<keyword evidence="7" id="KW-0677">Repeat</keyword>
<evidence type="ECO:0000256" key="13">
    <source>
        <dbReference type="ARBA" id="ARBA00023278"/>
    </source>
</evidence>
<keyword evidence="4" id="KW-0272">Extracellular matrix</keyword>
<dbReference type="FunFam" id="3.40.50.410:FF:000021">
    <property type="entry name" value="Collagen, type VI, alpha 3"/>
    <property type="match status" value="1"/>
</dbReference>
<keyword evidence="9" id="KW-0722">Serine protease inhibitor</keyword>
<evidence type="ECO:0000256" key="10">
    <source>
        <dbReference type="ARBA" id="ARBA00023119"/>
    </source>
</evidence>
<dbReference type="InterPro" id="IPR036880">
    <property type="entry name" value="Kunitz_BPTI_sf"/>
</dbReference>
<dbReference type="Pfam" id="PF00014">
    <property type="entry name" value="Kunitz_BPTI"/>
    <property type="match status" value="1"/>
</dbReference>
<evidence type="ECO:0000256" key="6">
    <source>
        <dbReference type="ARBA" id="ARBA00022729"/>
    </source>
</evidence>
<evidence type="ECO:0000256" key="1">
    <source>
        <dbReference type="ARBA" id="ARBA00004498"/>
    </source>
</evidence>
<dbReference type="SUPFAM" id="SSF53300">
    <property type="entry name" value="vWA-like"/>
    <property type="match status" value="12"/>
</dbReference>
<dbReference type="InterPro" id="IPR050525">
    <property type="entry name" value="ECM_Assembly_Org"/>
</dbReference>
<dbReference type="Pfam" id="PF00092">
    <property type="entry name" value="VWA"/>
    <property type="match status" value="10"/>
</dbReference>
<dbReference type="GeneTree" id="ENSGT00940000156462"/>
<evidence type="ECO:0000259" key="17">
    <source>
        <dbReference type="PROSITE" id="PS50234"/>
    </source>
</evidence>
<evidence type="ECO:0000256" key="9">
    <source>
        <dbReference type="ARBA" id="ARBA00022900"/>
    </source>
</evidence>
<dbReference type="SMART" id="SM00131">
    <property type="entry name" value="KU"/>
    <property type="match status" value="1"/>
</dbReference>
<proteinExistence type="inferred from homology"/>
<feature type="domain" description="VWFA" evidence="17">
    <location>
        <begin position="1729"/>
        <end position="1918"/>
    </location>
</feature>
<keyword evidence="12" id="KW-0325">Glycoprotein</keyword>
<comment type="similarity">
    <text evidence="2">Belongs to the venom Kunitz-type family.</text>
</comment>
<feature type="domain" description="VWFA" evidence="17">
    <location>
        <begin position="1530"/>
        <end position="1703"/>
    </location>
</feature>
<evidence type="ECO:0000256" key="4">
    <source>
        <dbReference type="ARBA" id="ARBA00022530"/>
    </source>
</evidence>
<dbReference type="InterPro" id="IPR002035">
    <property type="entry name" value="VWF_A"/>
</dbReference>
<dbReference type="Ensembl" id="ENSLLTT00000001289.1">
    <property type="protein sequence ID" value="ENSLLTP00000001245.1"/>
    <property type="gene ID" value="ENSLLTG00000000925.1"/>
</dbReference>
<organism evidence="20 21">
    <name type="scientific">Laticauda laticaudata</name>
    <name type="common">Blue-ringed sea krait</name>
    <name type="synonym">Blue-lipped sea krait</name>
    <dbReference type="NCBI Taxonomy" id="8630"/>
    <lineage>
        <taxon>Eukaryota</taxon>
        <taxon>Metazoa</taxon>
        <taxon>Chordata</taxon>
        <taxon>Craniata</taxon>
        <taxon>Vertebrata</taxon>
        <taxon>Euteleostomi</taxon>
        <taxon>Lepidosauria</taxon>
        <taxon>Squamata</taxon>
        <taxon>Bifurcata</taxon>
        <taxon>Unidentata</taxon>
        <taxon>Episquamata</taxon>
        <taxon>Toxicofera</taxon>
        <taxon>Serpentes</taxon>
        <taxon>Colubroidea</taxon>
        <taxon>Elapidae</taxon>
        <taxon>Laticaudinae</taxon>
        <taxon>Laticauda</taxon>
    </lineage>
</organism>
<feature type="domain" description="VWFA" evidence="17">
    <location>
        <begin position="2081"/>
        <end position="2217"/>
    </location>
</feature>
<protein>
    <recommendedName>
        <fullName evidence="16">Collagen alpha-3(VI) chain</fullName>
    </recommendedName>
</protein>
<keyword evidence="5" id="KW-0646">Protease inhibitor</keyword>
<dbReference type="SUPFAM" id="SSF49265">
    <property type="entry name" value="Fibronectin type III"/>
    <property type="match status" value="1"/>
</dbReference>
<dbReference type="CDD" id="cd00063">
    <property type="entry name" value="FN3"/>
    <property type="match status" value="1"/>
</dbReference>
<dbReference type="GO" id="GO:0004867">
    <property type="term" value="F:serine-type endopeptidase inhibitor activity"/>
    <property type="evidence" value="ECO:0007669"/>
    <property type="project" value="UniProtKB-KW"/>
</dbReference>
<keyword evidence="11" id="KW-1015">Disulfide bond</keyword>
<dbReference type="InterPro" id="IPR002223">
    <property type="entry name" value="Kunitz_BPTI"/>
</dbReference>
<feature type="domain" description="VWFA" evidence="17">
    <location>
        <begin position="2277"/>
        <end position="2473"/>
    </location>
</feature>
<evidence type="ECO:0000256" key="5">
    <source>
        <dbReference type="ARBA" id="ARBA00022690"/>
    </source>
</evidence>